<name>A0A6A4PJ93_LUPAL</name>
<dbReference type="EMBL" id="WOCE01000013">
    <property type="protein sequence ID" value="KAE9601516.1"/>
    <property type="molecule type" value="Genomic_DNA"/>
</dbReference>
<dbReference type="PANTHER" id="PTHR36710:SF13">
    <property type="entry name" value="PUTATIVE-RELATED"/>
    <property type="match status" value="1"/>
</dbReference>
<dbReference type="Pfam" id="PF04043">
    <property type="entry name" value="PMEI"/>
    <property type="match status" value="1"/>
</dbReference>
<proteinExistence type="inferred from homology"/>
<dbReference type="Proteomes" id="UP000447434">
    <property type="component" value="Chromosome 13"/>
</dbReference>
<feature type="chain" id="PRO_5025438672" evidence="4">
    <location>
        <begin position="28"/>
        <end position="179"/>
    </location>
</feature>
<dbReference type="OrthoDB" id="1918674at2759"/>
<dbReference type="GO" id="GO:0004857">
    <property type="term" value="F:enzyme inhibitor activity"/>
    <property type="evidence" value="ECO:0007669"/>
    <property type="project" value="InterPro"/>
</dbReference>
<gene>
    <name evidence="6" type="ORF">Lalb_Chr13g0298661</name>
</gene>
<dbReference type="PANTHER" id="PTHR36710">
    <property type="entry name" value="PECTINESTERASE INHIBITOR-LIKE"/>
    <property type="match status" value="1"/>
</dbReference>
<comment type="caution">
    <text evidence="6">The sequence shown here is derived from an EMBL/GenBank/DDBJ whole genome shotgun (WGS) entry which is preliminary data.</text>
</comment>
<dbReference type="InterPro" id="IPR006501">
    <property type="entry name" value="Pectinesterase_inhib_dom"/>
</dbReference>
<comment type="similarity">
    <text evidence="3">Belongs to the PMEI family.</text>
</comment>
<evidence type="ECO:0000256" key="4">
    <source>
        <dbReference type="SAM" id="SignalP"/>
    </source>
</evidence>
<reference evidence="7" key="1">
    <citation type="journal article" date="2020" name="Nat. Commun.">
        <title>Genome sequence of the cluster root forming white lupin.</title>
        <authorList>
            <person name="Hufnagel B."/>
            <person name="Marques A."/>
            <person name="Soriano A."/>
            <person name="Marques L."/>
            <person name="Divol F."/>
            <person name="Doumas P."/>
            <person name="Sallet E."/>
            <person name="Mancinotti D."/>
            <person name="Carrere S."/>
            <person name="Marande W."/>
            <person name="Arribat S."/>
            <person name="Keller J."/>
            <person name="Huneau C."/>
            <person name="Blein T."/>
            <person name="Aime D."/>
            <person name="Laguerre M."/>
            <person name="Taylor J."/>
            <person name="Schubert V."/>
            <person name="Nelson M."/>
            <person name="Geu-Flores F."/>
            <person name="Crespi M."/>
            <person name="Gallardo-Guerrero K."/>
            <person name="Delaux P.-M."/>
            <person name="Salse J."/>
            <person name="Berges H."/>
            <person name="Guyot R."/>
            <person name="Gouzy J."/>
            <person name="Peret B."/>
        </authorList>
    </citation>
    <scope>NUCLEOTIDE SEQUENCE [LARGE SCALE GENOMIC DNA]</scope>
    <source>
        <strain evidence="7">cv. Amiga</strain>
    </source>
</reference>
<protein>
    <submittedName>
        <fullName evidence="6">Putative pectinesterase inhibitor domain-containing protein</fullName>
    </submittedName>
</protein>
<keyword evidence="1 4" id="KW-0732">Signal</keyword>
<evidence type="ECO:0000256" key="1">
    <source>
        <dbReference type="ARBA" id="ARBA00022729"/>
    </source>
</evidence>
<accession>A0A6A4PJ93</accession>
<dbReference type="NCBIfam" id="TIGR01614">
    <property type="entry name" value="PME_inhib"/>
    <property type="match status" value="1"/>
</dbReference>
<organism evidence="6 7">
    <name type="scientific">Lupinus albus</name>
    <name type="common">White lupine</name>
    <name type="synonym">Lupinus termis</name>
    <dbReference type="NCBI Taxonomy" id="3870"/>
    <lineage>
        <taxon>Eukaryota</taxon>
        <taxon>Viridiplantae</taxon>
        <taxon>Streptophyta</taxon>
        <taxon>Embryophyta</taxon>
        <taxon>Tracheophyta</taxon>
        <taxon>Spermatophyta</taxon>
        <taxon>Magnoliopsida</taxon>
        <taxon>eudicotyledons</taxon>
        <taxon>Gunneridae</taxon>
        <taxon>Pentapetalae</taxon>
        <taxon>rosids</taxon>
        <taxon>fabids</taxon>
        <taxon>Fabales</taxon>
        <taxon>Fabaceae</taxon>
        <taxon>Papilionoideae</taxon>
        <taxon>50 kb inversion clade</taxon>
        <taxon>genistoids sensu lato</taxon>
        <taxon>core genistoids</taxon>
        <taxon>Genisteae</taxon>
        <taxon>Lupinus</taxon>
    </lineage>
</organism>
<evidence type="ECO:0000256" key="2">
    <source>
        <dbReference type="ARBA" id="ARBA00023157"/>
    </source>
</evidence>
<feature type="domain" description="Pectinesterase inhibitor" evidence="5">
    <location>
        <begin position="33"/>
        <end position="172"/>
    </location>
</feature>
<keyword evidence="2" id="KW-1015">Disulfide bond</keyword>
<evidence type="ECO:0000313" key="7">
    <source>
        <dbReference type="Proteomes" id="UP000447434"/>
    </source>
</evidence>
<keyword evidence="7" id="KW-1185">Reference proteome</keyword>
<feature type="signal peptide" evidence="4">
    <location>
        <begin position="1"/>
        <end position="27"/>
    </location>
</feature>
<dbReference type="SMART" id="SM00856">
    <property type="entry name" value="PMEI"/>
    <property type="match status" value="1"/>
</dbReference>
<dbReference type="InterPro" id="IPR052421">
    <property type="entry name" value="PCW_Enzyme_Inhibitor"/>
</dbReference>
<sequence>MKTISSITLILSLQTLLFMISISSSNAKTFFPNDITQITFTCSRTPYPNQCVASLIIYPGSDKLTVYGLAGVLLNNAIRVKANTAIAKIHQLQKAGVGPKQGLASCASKYNAILVTHIPQANAAFEKGDFKGAELGAIAAANEASSCETVFPGHLTEENTNSRAVAADAAAVVKTLHRG</sequence>
<dbReference type="AlphaFoldDB" id="A0A6A4PJ93"/>
<dbReference type="InterPro" id="IPR035513">
    <property type="entry name" value="Invertase/methylesterase_inhib"/>
</dbReference>
<dbReference type="SUPFAM" id="SSF101148">
    <property type="entry name" value="Plant invertase/pectin methylesterase inhibitor"/>
    <property type="match status" value="1"/>
</dbReference>
<evidence type="ECO:0000259" key="5">
    <source>
        <dbReference type="SMART" id="SM00856"/>
    </source>
</evidence>
<dbReference type="Gene3D" id="1.20.140.40">
    <property type="entry name" value="Invertase/pectin methylesterase inhibitor family protein"/>
    <property type="match status" value="1"/>
</dbReference>
<evidence type="ECO:0000313" key="6">
    <source>
        <dbReference type="EMBL" id="KAE9601516.1"/>
    </source>
</evidence>
<evidence type="ECO:0000256" key="3">
    <source>
        <dbReference type="ARBA" id="ARBA00038471"/>
    </source>
</evidence>